<feature type="compositionally biased region" description="Basic and acidic residues" evidence="5">
    <location>
        <begin position="35"/>
        <end position="56"/>
    </location>
</feature>
<comment type="caution">
    <text evidence="8">The sequence shown here is derived from an EMBL/GenBank/DDBJ whole genome shotgun (WGS) entry which is preliminary data.</text>
</comment>
<reference evidence="8 9" key="1">
    <citation type="submission" date="2019-06" db="EMBL/GenBank/DDBJ databases">
        <title>Draft genome sequence of the filamentous fungus Phialemoniopsis curvata isolated from diesel fuel.</title>
        <authorList>
            <person name="Varaljay V.A."/>
            <person name="Lyon W.J."/>
            <person name="Crouch A.L."/>
            <person name="Drake C.E."/>
            <person name="Hollomon J.M."/>
            <person name="Nadeau L.J."/>
            <person name="Nunn H.S."/>
            <person name="Stevenson B.S."/>
            <person name="Bojanowski C.L."/>
            <person name="Crookes-Goodson W.J."/>
        </authorList>
    </citation>
    <scope>NUCLEOTIDE SEQUENCE [LARGE SCALE GENOMIC DNA]</scope>
    <source>
        <strain evidence="8 9">D216</strain>
    </source>
</reference>
<dbReference type="AlphaFoldDB" id="A0A507BJT2"/>
<dbReference type="InterPro" id="IPR000253">
    <property type="entry name" value="FHA_dom"/>
</dbReference>
<feature type="domain" description="Protein kinase" evidence="7">
    <location>
        <begin position="305"/>
        <end position="566"/>
    </location>
</feature>
<dbReference type="InParanoid" id="A0A507BJT2"/>
<dbReference type="InterPro" id="IPR000719">
    <property type="entry name" value="Prot_kinase_dom"/>
</dbReference>
<dbReference type="SMART" id="SM00240">
    <property type="entry name" value="FHA"/>
    <property type="match status" value="1"/>
</dbReference>
<comment type="similarity">
    <text evidence="1">Belongs to the protein kinase superfamily. CAMK Ser/Thr protein kinase family. CHEK2 subfamily.</text>
</comment>
<feature type="binding site" evidence="4">
    <location>
        <position position="334"/>
    </location>
    <ligand>
        <name>ATP</name>
        <dbReference type="ChEBI" id="CHEBI:30616"/>
    </ligand>
</feature>
<evidence type="ECO:0000259" key="6">
    <source>
        <dbReference type="PROSITE" id="PS50006"/>
    </source>
</evidence>
<proteinExistence type="inferred from homology"/>
<dbReference type="SUPFAM" id="SSF49879">
    <property type="entry name" value="SMAD/FHA domain"/>
    <property type="match status" value="1"/>
</dbReference>
<dbReference type="InterPro" id="IPR011009">
    <property type="entry name" value="Kinase-like_dom_sf"/>
</dbReference>
<dbReference type="RefSeq" id="XP_030998611.1">
    <property type="nucleotide sequence ID" value="XM_031137765.1"/>
</dbReference>
<protein>
    <submittedName>
        <fullName evidence="8">Uncharacterized protein</fullName>
    </submittedName>
</protein>
<dbReference type="Proteomes" id="UP000319257">
    <property type="component" value="Unassembled WGS sequence"/>
</dbReference>
<accession>A0A507BJT2</accession>
<dbReference type="PANTHER" id="PTHR24347">
    <property type="entry name" value="SERINE/THREONINE-PROTEIN KINASE"/>
    <property type="match status" value="1"/>
</dbReference>
<dbReference type="PROSITE" id="PS50011">
    <property type="entry name" value="PROTEIN_KINASE_DOM"/>
    <property type="match status" value="1"/>
</dbReference>
<feature type="compositionally biased region" description="Basic and acidic residues" evidence="5">
    <location>
        <begin position="76"/>
        <end position="86"/>
    </location>
</feature>
<dbReference type="SMART" id="SM00220">
    <property type="entry name" value="S_TKc"/>
    <property type="match status" value="1"/>
</dbReference>
<evidence type="ECO:0000313" key="9">
    <source>
        <dbReference type="Proteomes" id="UP000319257"/>
    </source>
</evidence>
<feature type="compositionally biased region" description="Basic and acidic residues" evidence="5">
    <location>
        <begin position="652"/>
        <end position="674"/>
    </location>
</feature>
<dbReference type="FunFam" id="1.10.510.10:FF:001380">
    <property type="entry name" value="Checkpoint kinase 2-like protein"/>
    <property type="match status" value="1"/>
</dbReference>
<name>A0A507BJT2_9PEZI</name>
<dbReference type="FunCoup" id="A0A507BJT2">
    <property type="interactions" value="428"/>
</dbReference>
<feature type="domain" description="FHA" evidence="6">
    <location>
        <begin position="214"/>
        <end position="266"/>
    </location>
</feature>
<evidence type="ECO:0000259" key="7">
    <source>
        <dbReference type="PROSITE" id="PS50011"/>
    </source>
</evidence>
<dbReference type="Gene3D" id="1.10.510.10">
    <property type="entry name" value="Transferase(Phosphotransferase) domain 1"/>
    <property type="match status" value="1"/>
</dbReference>
<dbReference type="GO" id="GO:0004672">
    <property type="term" value="F:protein kinase activity"/>
    <property type="evidence" value="ECO:0007669"/>
    <property type="project" value="InterPro"/>
</dbReference>
<evidence type="ECO:0000256" key="2">
    <source>
        <dbReference type="ARBA" id="ARBA00022741"/>
    </source>
</evidence>
<evidence type="ECO:0000256" key="1">
    <source>
        <dbReference type="ARBA" id="ARBA00005575"/>
    </source>
</evidence>
<dbReference type="PROSITE" id="PS00107">
    <property type="entry name" value="PROTEIN_KINASE_ATP"/>
    <property type="match status" value="1"/>
</dbReference>
<dbReference type="Pfam" id="PF00069">
    <property type="entry name" value="Pkinase"/>
    <property type="match status" value="1"/>
</dbReference>
<dbReference type="Pfam" id="PF00498">
    <property type="entry name" value="FHA"/>
    <property type="match status" value="1"/>
</dbReference>
<evidence type="ECO:0000256" key="3">
    <source>
        <dbReference type="ARBA" id="ARBA00022840"/>
    </source>
</evidence>
<evidence type="ECO:0000256" key="4">
    <source>
        <dbReference type="PROSITE-ProRule" id="PRU10141"/>
    </source>
</evidence>
<keyword evidence="3 4" id="KW-0067">ATP-binding</keyword>
<dbReference type="CDD" id="cd05117">
    <property type="entry name" value="STKc_CAMK"/>
    <property type="match status" value="1"/>
</dbReference>
<keyword evidence="2 4" id="KW-0547">Nucleotide-binding</keyword>
<dbReference type="InterPro" id="IPR008984">
    <property type="entry name" value="SMAD_FHA_dom_sf"/>
</dbReference>
<dbReference type="Gene3D" id="2.60.200.20">
    <property type="match status" value="1"/>
</dbReference>
<dbReference type="EMBL" id="SKBQ01000015">
    <property type="protein sequence ID" value="TPX16900.1"/>
    <property type="molecule type" value="Genomic_DNA"/>
</dbReference>
<dbReference type="FunFam" id="3.30.200.20:FF:000841">
    <property type="entry name" value="Checkpoint kinase 2-like protein"/>
    <property type="match status" value="1"/>
</dbReference>
<feature type="compositionally biased region" description="Polar residues" evidence="5">
    <location>
        <begin position="61"/>
        <end position="75"/>
    </location>
</feature>
<dbReference type="GO" id="GO:0005524">
    <property type="term" value="F:ATP binding"/>
    <property type="evidence" value="ECO:0007669"/>
    <property type="project" value="UniProtKB-UniRule"/>
</dbReference>
<dbReference type="PROSITE" id="PS50006">
    <property type="entry name" value="FHA_DOMAIN"/>
    <property type="match status" value="1"/>
</dbReference>
<evidence type="ECO:0000313" key="8">
    <source>
        <dbReference type="EMBL" id="TPX16900.1"/>
    </source>
</evidence>
<evidence type="ECO:0000256" key="5">
    <source>
        <dbReference type="SAM" id="MobiDB-lite"/>
    </source>
</evidence>
<feature type="region of interest" description="Disordered" evidence="5">
    <location>
        <begin position="638"/>
        <end position="694"/>
    </location>
</feature>
<dbReference type="SUPFAM" id="SSF56112">
    <property type="entry name" value="Protein kinase-like (PK-like)"/>
    <property type="match status" value="1"/>
</dbReference>
<dbReference type="STRING" id="1093900.A0A507BJT2"/>
<dbReference type="InterPro" id="IPR008271">
    <property type="entry name" value="Ser/Thr_kinase_AS"/>
</dbReference>
<dbReference type="InterPro" id="IPR017441">
    <property type="entry name" value="Protein_kinase_ATP_BS"/>
</dbReference>
<dbReference type="OrthoDB" id="407410at2759"/>
<gene>
    <name evidence="8" type="ORF">E0L32_003462</name>
</gene>
<dbReference type="PROSITE" id="PS00108">
    <property type="entry name" value="PROTEIN_KINASE_ST"/>
    <property type="match status" value="1"/>
</dbReference>
<feature type="region of interest" description="Disordered" evidence="5">
    <location>
        <begin position="1"/>
        <end position="101"/>
    </location>
</feature>
<organism evidence="8 9">
    <name type="scientific">Thyridium curvatum</name>
    <dbReference type="NCBI Taxonomy" id="1093900"/>
    <lineage>
        <taxon>Eukaryota</taxon>
        <taxon>Fungi</taxon>
        <taxon>Dikarya</taxon>
        <taxon>Ascomycota</taxon>
        <taxon>Pezizomycotina</taxon>
        <taxon>Sordariomycetes</taxon>
        <taxon>Sordariomycetidae</taxon>
        <taxon>Thyridiales</taxon>
        <taxon>Thyridiaceae</taxon>
        <taxon>Thyridium</taxon>
    </lineage>
</organism>
<sequence>MAPRPEPSHLKRGRSSFANALRAASQDSPAADAELDAKKPRRSERLSHRDEDEDNRHKKTPVSTKQQLPSPLTHLTTEESSNRYKEATATPPEGRPSQVIHRNGDETFSQSQGFSSPPQDTQAFPSQYVDPNAALSDEVEDEVKEGVWGYLFPLDTRYGGRCVVLRKRAVCPLPDTVRDTEPNKKSQKRGKKALLREEDSFEKTKISGLPSGGYLIGRHPECDIVVEDPIVSNRHCLLFTEHVGSDTVAVLEDLSSNGTFVNEGIVGRNQRRELKEQDEIAVLDRARFIFRYPKSRTTSAFLQQYTLLERLGKGHFAEVFLCVEKSTGQRYAVKIFTKTPGMEERSKTDGLQQEIAVLMGVSHPNVLCLKDTFNEKQAVYLVLELAQEGELFNYIVMKQKLSEHEARKLFTQLFQGHERNIVHRDIKPENILLVDKDLHVKLADFGLAKIIGEESFTTTLCGTPSYVAPEILADGKQRKYTKAVDVWSLGVVLYICLCGFPPFSDELYSREFPYTLSQQIKSGRFDYPSPYWDSVGDPALDLIDSMLVVDPEKRFTIDQCLSHPWMTAEQPGVNDSTDGLVGGVAGLDVNRRGVHRERTLLSSINSVQVTKVDVPAANKNDKEKNGETETIKIYKKNPTAGKTNAAVSAAGKEARPADGRRPDEFMEMGEKGDPELFGDETSNYTKKDVAKKKR</sequence>
<keyword evidence="9" id="KW-1185">Reference proteome</keyword>
<dbReference type="GeneID" id="41970909"/>